<comment type="catalytic activity">
    <reaction evidence="11">
        <text>ATP + H2O = ADP + phosphate + H(+)</text>
        <dbReference type="Rhea" id="RHEA:13065"/>
        <dbReference type="ChEBI" id="CHEBI:15377"/>
        <dbReference type="ChEBI" id="CHEBI:15378"/>
        <dbReference type="ChEBI" id="CHEBI:30616"/>
        <dbReference type="ChEBI" id="CHEBI:43474"/>
        <dbReference type="ChEBI" id="CHEBI:456216"/>
    </reaction>
</comment>
<feature type="transmembrane region" description="Helical" evidence="13">
    <location>
        <begin position="409"/>
        <end position="428"/>
    </location>
</feature>
<evidence type="ECO:0000313" key="16">
    <source>
        <dbReference type="EMBL" id="GMF66866.1"/>
    </source>
</evidence>
<evidence type="ECO:0000256" key="8">
    <source>
        <dbReference type="ARBA" id="ARBA00022967"/>
    </source>
</evidence>
<sequence length="721" mass="80723">MAHQDSWYCRLEDVLAYLNENDTSVSENCAIIVDYGVDDPDDLDYGYEATVTWLFAHLSCLAVAIAFNIKDPFRLPFWTNRIYTLTVTAEVGLNLSFLLDDSGALEDEFQVMSMTSSCRWSLCGLFVAECVVHHPAPSRDDYRSKVPWVWFEFKKQRYVYDYERGEFRRYLATIRENLSNLRRRANTGLDDYIVRTRRELFGVNRITIDKPSIAELLFVKLVHPFYIFQIFSVVVWLFKDYTKYAIVIMAMSTVSLAYEIFSEISNNSRLRSLVRSNRHVEVVRGSTIARVHETELVPGDIVLLSEGPVCADILLLSGGCTADEVSLTGEAIPVNKEPAIGAGPITESPPIDKHKASFLHAGSTIIRIYENEAYCKGVVMSTGFSTGKGSLLRSIMFPKQITFEFERDSYRYLAVLWVVAIAAFIKRLVDGFQVGNSLSKTFVDSLDLITVAVPPALPLILSSGIGFSMHRLYRRRIFCIDSQRINSCGQISCFCFDKTGTLTKEHLSFAGIANTNEFSSTDSPTKPSSSHSLPSRFKLGMATCHGLSEYGGVFQGYSLELEMFKASRHSIEFFPTAPHDQYIALVTTPNGKKHGIVSRFAFDPACQRSSAVVEEINTGKRFVFVKGSPEAVSAISTTTPPDLKHKTLAYSTDGYYCIGFGVKELDPHTPIDVNNRDEVESAVEFEGLALFKNELKPETKGMLDELTGDEDEEQGGRGRRG</sequence>
<dbReference type="SUPFAM" id="SSF81660">
    <property type="entry name" value="Metal cation-transporting ATPase, ATP-binding domain N"/>
    <property type="match status" value="1"/>
</dbReference>
<comment type="subcellular location">
    <subcellularLocation>
        <location evidence="1">Membrane</location>
        <topology evidence="1">Multi-pass membrane protein</topology>
    </subcellularLocation>
</comment>
<dbReference type="GO" id="GO:0019829">
    <property type="term" value="F:ATPase-coupled monoatomic cation transmembrane transporter activity"/>
    <property type="evidence" value="ECO:0007669"/>
    <property type="project" value="TreeGrafter"/>
</dbReference>
<comment type="caution">
    <text evidence="16">The sequence shown here is derived from an EMBL/GenBank/DDBJ whole genome shotgun (WGS) entry which is preliminary data.</text>
</comment>
<feature type="transmembrane region" description="Helical" evidence="13">
    <location>
        <begin position="448"/>
        <end position="467"/>
    </location>
</feature>
<dbReference type="Pfam" id="PF00690">
    <property type="entry name" value="Cation_ATPase_N"/>
    <property type="match status" value="1"/>
</dbReference>
<dbReference type="SUPFAM" id="SSF81665">
    <property type="entry name" value="Calcium ATPase, transmembrane domain M"/>
    <property type="match status" value="1"/>
</dbReference>
<dbReference type="InterPro" id="IPR023298">
    <property type="entry name" value="ATPase_P-typ_TM_dom_sf"/>
</dbReference>
<evidence type="ECO:0000256" key="13">
    <source>
        <dbReference type="SAM" id="Phobius"/>
    </source>
</evidence>
<dbReference type="Gene3D" id="1.20.1110.10">
    <property type="entry name" value="Calcium-transporting ATPase, transmembrane domain"/>
    <property type="match status" value="1"/>
</dbReference>
<evidence type="ECO:0000256" key="12">
    <source>
        <dbReference type="SAM" id="MobiDB-lite"/>
    </source>
</evidence>
<proteinExistence type="predicted"/>
<keyword evidence="3 13" id="KW-0812">Transmembrane</keyword>
<dbReference type="Gene3D" id="3.40.1110.10">
    <property type="entry name" value="Calcium-transporting ATPase, cytoplasmic domain N"/>
    <property type="match status" value="1"/>
</dbReference>
<dbReference type="Pfam" id="PF00122">
    <property type="entry name" value="E1-E2_ATPase"/>
    <property type="match status" value="1"/>
</dbReference>
<evidence type="ECO:0000256" key="11">
    <source>
        <dbReference type="ARBA" id="ARBA00049360"/>
    </source>
</evidence>
<name>A0A9W6YM01_9STRA</name>
<feature type="transmembrane region" description="Helical" evidence="13">
    <location>
        <begin position="217"/>
        <end position="238"/>
    </location>
</feature>
<dbReference type="SUPFAM" id="SSF81653">
    <property type="entry name" value="Calcium ATPase, transduction domain A"/>
    <property type="match status" value="1"/>
</dbReference>
<dbReference type="GO" id="GO:0016020">
    <property type="term" value="C:membrane"/>
    <property type="evidence" value="ECO:0007669"/>
    <property type="project" value="UniProtKB-SubCell"/>
</dbReference>
<dbReference type="InterPro" id="IPR018303">
    <property type="entry name" value="ATPase_P-typ_P_site"/>
</dbReference>
<accession>A0A9W6YM01</accession>
<dbReference type="GO" id="GO:0046872">
    <property type="term" value="F:metal ion binding"/>
    <property type="evidence" value="ECO:0007669"/>
    <property type="project" value="UniProtKB-KW"/>
</dbReference>
<dbReference type="PROSITE" id="PS00154">
    <property type="entry name" value="ATPASE_E1_E2"/>
    <property type="match status" value="1"/>
</dbReference>
<keyword evidence="8" id="KW-1278">Translocase</keyword>
<evidence type="ECO:0000259" key="14">
    <source>
        <dbReference type="Pfam" id="PF00122"/>
    </source>
</evidence>
<dbReference type="AlphaFoldDB" id="A0A9W6YM01"/>
<dbReference type="InterPro" id="IPR059000">
    <property type="entry name" value="ATPase_P-type_domA"/>
</dbReference>
<keyword evidence="7" id="KW-0460">Magnesium</keyword>
<dbReference type="Proteomes" id="UP001165121">
    <property type="component" value="Unassembled WGS sequence"/>
</dbReference>
<evidence type="ECO:0000256" key="7">
    <source>
        <dbReference type="ARBA" id="ARBA00022842"/>
    </source>
</evidence>
<keyword evidence="4" id="KW-0479">Metal-binding</keyword>
<dbReference type="InterPro" id="IPR006544">
    <property type="entry name" value="P-type_TPase_V"/>
</dbReference>
<evidence type="ECO:0000256" key="2">
    <source>
        <dbReference type="ARBA" id="ARBA00022553"/>
    </source>
</evidence>
<evidence type="ECO:0000256" key="9">
    <source>
        <dbReference type="ARBA" id="ARBA00022989"/>
    </source>
</evidence>
<feature type="transmembrane region" description="Helical" evidence="13">
    <location>
        <begin position="244"/>
        <end position="261"/>
    </location>
</feature>
<keyword evidence="9 13" id="KW-1133">Transmembrane helix</keyword>
<evidence type="ECO:0000256" key="3">
    <source>
        <dbReference type="ARBA" id="ARBA00022692"/>
    </source>
</evidence>
<keyword evidence="2" id="KW-0597">Phosphoprotein</keyword>
<dbReference type="PRINTS" id="PR00119">
    <property type="entry name" value="CATATPASE"/>
</dbReference>
<dbReference type="PANTHER" id="PTHR45630">
    <property type="entry name" value="CATION-TRANSPORTING ATPASE-RELATED"/>
    <property type="match status" value="1"/>
</dbReference>
<keyword evidence="17" id="KW-1185">Reference proteome</keyword>
<evidence type="ECO:0000256" key="5">
    <source>
        <dbReference type="ARBA" id="ARBA00022741"/>
    </source>
</evidence>
<feature type="transmembrane region" description="Helical" evidence="13">
    <location>
        <begin position="50"/>
        <end position="69"/>
    </location>
</feature>
<feature type="domain" description="Cation-transporting P-type ATPase N-terminal" evidence="15">
    <location>
        <begin position="176"/>
        <end position="236"/>
    </location>
</feature>
<dbReference type="GO" id="GO:0140358">
    <property type="term" value="F:P-type transmembrane transporter activity"/>
    <property type="evidence" value="ECO:0007669"/>
    <property type="project" value="InterPro"/>
</dbReference>
<dbReference type="InterPro" id="IPR023299">
    <property type="entry name" value="ATPase_P-typ_cyto_dom_N"/>
</dbReference>
<dbReference type="InterPro" id="IPR008250">
    <property type="entry name" value="ATPase_P-typ_transduc_dom_A_sf"/>
</dbReference>
<dbReference type="PANTHER" id="PTHR45630:SF8">
    <property type="entry name" value="CATION-TRANSPORTING ATPASE"/>
    <property type="match status" value="1"/>
</dbReference>
<dbReference type="InterPro" id="IPR004014">
    <property type="entry name" value="ATPase_P-typ_cation-transptr_N"/>
</dbReference>
<dbReference type="Gene3D" id="2.70.150.10">
    <property type="entry name" value="Calcium-transporting ATPase, cytoplasmic transduction domain A"/>
    <property type="match status" value="1"/>
</dbReference>
<gene>
    <name evidence="16" type="ORF">Pfra01_002832100</name>
</gene>
<dbReference type="OrthoDB" id="48943at2759"/>
<feature type="domain" description="P-type ATPase A" evidence="14">
    <location>
        <begin position="277"/>
        <end position="394"/>
    </location>
</feature>
<keyword evidence="5" id="KW-0547">Nucleotide-binding</keyword>
<keyword evidence="10 13" id="KW-0472">Membrane</keyword>
<evidence type="ECO:0000256" key="10">
    <source>
        <dbReference type="ARBA" id="ARBA00023136"/>
    </source>
</evidence>
<dbReference type="EMBL" id="BSXT01008769">
    <property type="protein sequence ID" value="GMF66866.1"/>
    <property type="molecule type" value="Genomic_DNA"/>
</dbReference>
<reference evidence="16" key="1">
    <citation type="submission" date="2023-04" db="EMBL/GenBank/DDBJ databases">
        <title>Phytophthora fragariaefolia NBRC 109709.</title>
        <authorList>
            <person name="Ichikawa N."/>
            <person name="Sato H."/>
            <person name="Tonouchi N."/>
        </authorList>
    </citation>
    <scope>NUCLEOTIDE SEQUENCE</scope>
    <source>
        <strain evidence="16">NBRC 109709</strain>
    </source>
</reference>
<organism evidence="16 17">
    <name type="scientific">Phytophthora fragariaefolia</name>
    <dbReference type="NCBI Taxonomy" id="1490495"/>
    <lineage>
        <taxon>Eukaryota</taxon>
        <taxon>Sar</taxon>
        <taxon>Stramenopiles</taxon>
        <taxon>Oomycota</taxon>
        <taxon>Peronosporomycetes</taxon>
        <taxon>Peronosporales</taxon>
        <taxon>Peronosporaceae</taxon>
        <taxon>Phytophthora</taxon>
    </lineage>
</organism>
<dbReference type="GO" id="GO:0005524">
    <property type="term" value="F:ATP binding"/>
    <property type="evidence" value="ECO:0007669"/>
    <property type="project" value="UniProtKB-KW"/>
</dbReference>
<evidence type="ECO:0000256" key="1">
    <source>
        <dbReference type="ARBA" id="ARBA00004141"/>
    </source>
</evidence>
<feature type="region of interest" description="Disordered" evidence="12">
    <location>
        <begin position="700"/>
        <end position="721"/>
    </location>
</feature>
<protein>
    <submittedName>
        <fullName evidence="16">Unnamed protein product</fullName>
    </submittedName>
</protein>
<evidence type="ECO:0000256" key="6">
    <source>
        <dbReference type="ARBA" id="ARBA00022840"/>
    </source>
</evidence>
<evidence type="ECO:0000259" key="15">
    <source>
        <dbReference type="Pfam" id="PF00690"/>
    </source>
</evidence>
<keyword evidence="6" id="KW-0067">ATP-binding</keyword>
<evidence type="ECO:0000313" key="17">
    <source>
        <dbReference type="Proteomes" id="UP001165121"/>
    </source>
</evidence>
<evidence type="ECO:0000256" key="4">
    <source>
        <dbReference type="ARBA" id="ARBA00022723"/>
    </source>
</evidence>